<evidence type="ECO:0000256" key="1">
    <source>
        <dbReference type="SAM" id="MobiDB-lite"/>
    </source>
</evidence>
<proteinExistence type="predicted"/>
<feature type="transmembrane region" description="Helical" evidence="2">
    <location>
        <begin position="83"/>
        <end position="106"/>
    </location>
</feature>
<dbReference type="Proteomes" id="UP000664332">
    <property type="component" value="Unassembled WGS sequence"/>
</dbReference>
<accession>A0A939IXB1</accession>
<feature type="transmembrane region" description="Helical" evidence="2">
    <location>
        <begin position="147"/>
        <end position="172"/>
    </location>
</feature>
<keyword evidence="2" id="KW-0812">Transmembrane</keyword>
<keyword evidence="2" id="KW-1133">Transmembrane helix</keyword>
<dbReference type="AlphaFoldDB" id="A0A939IXB1"/>
<feature type="compositionally biased region" description="Polar residues" evidence="1">
    <location>
        <begin position="1"/>
        <end position="14"/>
    </location>
</feature>
<dbReference type="EMBL" id="JAFLEQ010000008">
    <property type="protein sequence ID" value="MBN9643883.1"/>
    <property type="molecule type" value="Genomic_DNA"/>
</dbReference>
<reference evidence="3" key="1">
    <citation type="submission" date="2021-03" db="EMBL/GenBank/DDBJ databases">
        <authorList>
            <person name="Sun Q."/>
        </authorList>
    </citation>
    <scope>NUCLEOTIDE SEQUENCE</scope>
    <source>
        <strain evidence="3">CCM 8862</strain>
    </source>
</reference>
<evidence type="ECO:0000256" key="2">
    <source>
        <dbReference type="SAM" id="Phobius"/>
    </source>
</evidence>
<organism evidence="3 4">
    <name type="scientific">Corynebacterium mendelii</name>
    <dbReference type="NCBI Taxonomy" id="2765362"/>
    <lineage>
        <taxon>Bacteria</taxon>
        <taxon>Bacillati</taxon>
        <taxon>Actinomycetota</taxon>
        <taxon>Actinomycetes</taxon>
        <taxon>Mycobacteriales</taxon>
        <taxon>Corynebacteriaceae</taxon>
        <taxon>Corynebacterium</taxon>
    </lineage>
</organism>
<comment type="caution">
    <text evidence="3">The sequence shown here is derived from an EMBL/GenBank/DDBJ whole genome shotgun (WGS) entry which is preliminary data.</text>
</comment>
<keyword evidence="2" id="KW-0472">Membrane</keyword>
<feature type="transmembrane region" description="Helical" evidence="2">
    <location>
        <begin position="118"/>
        <end position="135"/>
    </location>
</feature>
<feature type="region of interest" description="Disordered" evidence="1">
    <location>
        <begin position="1"/>
        <end position="22"/>
    </location>
</feature>
<protein>
    <submittedName>
        <fullName evidence="3">Uncharacterized protein</fullName>
    </submittedName>
</protein>
<evidence type="ECO:0000313" key="4">
    <source>
        <dbReference type="Proteomes" id="UP000664332"/>
    </source>
</evidence>
<evidence type="ECO:0000313" key="3">
    <source>
        <dbReference type="EMBL" id="MBN9643883.1"/>
    </source>
</evidence>
<name>A0A939IXB1_9CORY</name>
<gene>
    <name evidence="3" type="ORF">JZY06_04500</name>
</gene>
<keyword evidence="4" id="KW-1185">Reference proteome</keyword>
<sequence length="192" mass="20406">MPSDPTTPSRSGTPDTDAAPAHRMPEAVRLGGGAWYVAVAVEIIHQVLSTVMRLIDPGELTSIARDAAGADAPEALADGTVTATIITAGVFSTAVMVFVGWATSALTRNNRRARTMRMLLGYFTVFFTLRAMLLFTSGQTMTADQPLWLSAVDGSLQILAAAAAVTGTVLLFRKQANEFFAAAEPKNHRDSH</sequence>
<dbReference type="RefSeq" id="WP_207118620.1">
    <property type="nucleotide sequence ID" value="NZ_JAFLEQ010000008.1"/>
</dbReference>